<accession>A0A645CSC4</accession>
<sequence>MKKFVIENDFWSLFPNARIGVVVCHGIDNALKDLAETVQADLGGACTISILDINNKEVSIK</sequence>
<name>A0A645CSC4_9ZZZZ</name>
<evidence type="ECO:0000313" key="1">
    <source>
        <dbReference type="EMBL" id="MPM79809.1"/>
    </source>
</evidence>
<dbReference type="AlphaFoldDB" id="A0A645CSC4"/>
<protein>
    <submittedName>
        <fullName evidence="1">Uncharacterized protein</fullName>
    </submittedName>
</protein>
<proteinExistence type="predicted"/>
<gene>
    <name evidence="1" type="ORF">SDC9_126851</name>
</gene>
<comment type="caution">
    <text evidence="1">The sequence shown here is derived from an EMBL/GenBank/DDBJ whole genome shotgun (WGS) entry which is preliminary data.</text>
</comment>
<dbReference type="EMBL" id="VSSQ01029611">
    <property type="protein sequence ID" value="MPM79809.1"/>
    <property type="molecule type" value="Genomic_DNA"/>
</dbReference>
<reference evidence="1" key="1">
    <citation type="submission" date="2019-08" db="EMBL/GenBank/DDBJ databases">
        <authorList>
            <person name="Kucharzyk K."/>
            <person name="Murdoch R.W."/>
            <person name="Higgins S."/>
            <person name="Loffler F."/>
        </authorList>
    </citation>
    <scope>NUCLEOTIDE SEQUENCE</scope>
</reference>
<organism evidence="1">
    <name type="scientific">bioreactor metagenome</name>
    <dbReference type="NCBI Taxonomy" id="1076179"/>
    <lineage>
        <taxon>unclassified sequences</taxon>
        <taxon>metagenomes</taxon>
        <taxon>ecological metagenomes</taxon>
    </lineage>
</organism>